<evidence type="ECO:0000256" key="1">
    <source>
        <dbReference type="ARBA" id="ARBA00022617"/>
    </source>
</evidence>
<dbReference type="GO" id="GO:0020037">
    <property type="term" value="F:heme binding"/>
    <property type="evidence" value="ECO:0007669"/>
    <property type="project" value="InterPro"/>
</dbReference>
<dbReference type="SUPFAM" id="SSF46626">
    <property type="entry name" value="Cytochrome c"/>
    <property type="match status" value="1"/>
</dbReference>
<dbReference type="STRING" id="616991.GCA_000733925_02078"/>
<dbReference type="Pfam" id="PF13646">
    <property type="entry name" value="HEAT_2"/>
    <property type="match status" value="1"/>
</dbReference>
<dbReference type="Pfam" id="PF23500">
    <property type="entry name" value="DUF7133"/>
    <property type="match status" value="1"/>
</dbReference>
<evidence type="ECO:0000256" key="3">
    <source>
        <dbReference type="ARBA" id="ARBA00023004"/>
    </source>
</evidence>
<keyword evidence="2 4" id="KW-0479">Metal-binding</keyword>
<accession>A0A221V140</accession>
<dbReference type="PROSITE" id="PS51007">
    <property type="entry name" value="CYTC"/>
    <property type="match status" value="1"/>
</dbReference>
<dbReference type="eggNOG" id="COG2010">
    <property type="taxonomic scope" value="Bacteria"/>
</dbReference>
<feature type="domain" description="Cytochrome c" evidence="6">
    <location>
        <begin position="1161"/>
        <end position="1294"/>
    </location>
</feature>
<keyword evidence="5" id="KW-0175">Coiled coil</keyword>
<dbReference type="NCBIfam" id="TIGR02603">
    <property type="entry name" value="CxxCH_TIGR02603"/>
    <property type="match status" value="1"/>
</dbReference>
<dbReference type="eggNOG" id="COG1413">
    <property type="taxonomic scope" value="Bacteria"/>
</dbReference>
<proteinExistence type="predicted"/>
<name>A0A221V140_9FLAO</name>
<dbReference type="EMBL" id="CP022515">
    <property type="protein sequence ID" value="ASO07240.1"/>
    <property type="molecule type" value="Genomic_DNA"/>
</dbReference>
<keyword evidence="1 4" id="KW-0349">Heme</keyword>
<dbReference type="Gene3D" id="1.25.10.10">
    <property type="entry name" value="Leucine-rich Repeat Variant"/>
    <property type="match status" value="1"/>
</dbReference>
<evidence type="ECO:0000256" key="2">
    <source>
        <dbReference type="ARBA" id="ARBA00022723"/>
    </source>
</evidence>
<organism evidence="7 8">
    <name type="scientific">Arenibacter algicola</name>
    <dbReference type="NCBI Taxonomy" id="616991"/>
    <lineage>
        <taxon>Bacteria</taxon>
        <taxon>Pseudomonadati</taxon>
        <taxon>Bacteroidota</taxon>
        <taxon>Flavobacteriia</taxon>
        <taxon>Flavobacteriales</taxon>
        <taxon>Flavobacteriaceae</taxon>
        <taxon>Arenibacter</taxon>
    </lineage>
</organism>
<dbReference type="Gene3D" id="1.10.760.10">
    <property type="entry name" value="Cytochrome c-like domain"/>
    <property type="match status" value="1"/>
</dbReference>
<protein>
    <submittedName>
        <fullName evidence="7">Methane oxygenase PmoA</fullName>
    </submittedName>
</protein>
<gene>
    <name evidence="7" type="ORF">AREALGSMS7_03830</name>
</gene>
<dbReference type="InterPro" id="IPR011989">
    <property type="entry name" value="ARM-like"/>
</dbReference>
<dbReference type="PANTHER" id="PTHR33546:SF1">
    <property type="entry name" value="LARGE, MULTIFUNCTIONAL SECRETED PROTEIN"/>
    <property type="match status" value="1"/>
</dbReference>
<dbReference type="InterPro" id="IPR011042">
    <property type="entry name" value="6-blade_b-propeller_TolB-like"/>
</dbReference>
<dbReference type="InterPro" id="IPR013427">
    <property type="entry name" value="Haem-bd_dom_put"/>
</dbReference>
<dbReference type="InterPro" id="IPR055557">
    <property type="entry name" value="DUF7133"/>
</dbReference>
<dbReference type="GO" id="GO:0046872">
    <property type="term" value="F:metal ion binding"/>
    <property type="evidence" value="ECO:0007669"/>
    <property type="project" value="UniProtKB-KW"/>
</dbReference>
<feature type="coiled-coil region" evidence="5">
    <location>
        <begin position="1001"/>
        <end position="1031"/>
    </location>
</feature>
<dbReference type="Gene3D" id="2.120.10.30">
    <property type="entry name" value="TolB, C-terminal domain"/>
    <property type="match status" value="1"/>
</dbReference>
<dbReference type="eggNOG" id="COG2133">
    <property type="taxonomic scope" value="Bacteria"/>
</dbReference>
<dbReference type="InterPro" id="IPR036909">
    <property type="entry name" value="Cyt_c-like_dom_sf"/>
</dbReference>
<dbReference type="RefSeq" id="WP_093979561.1">
    <property type="nucleotide sequence ID" value="NZ_CP022515.1"/>
</dbReference>
<evidence type="ECO:0000256" key="4">
    <source>
        <dbReference type="PROSITE-ProRule" id="PRU00433"/>
    </source>
</evidence>
<dbReference type="InterPro" id="IPR029475">
    <property type="entry name" value="DUF6807"/>
</dbReference>
<dbReference type="InterPro" id="IPR011041">
    <property type="entry name" value="Quinoprot_gluc/sorb_DH_b-prop"/>
</dbReference>
<keyword evidence="3 4" id="KW-0408">Iron</keyword>
<dbReference type="Proteomes" id="UP000204551">
    <property type="component" value="Chromosome"/>
</dbReference>
<evidence type="ECO:0000313" key="8">
    <source>
        <dbReference type="Proteomes" id="UP000204551"/>
    </source>
</evidence>
<dbReference type="PANTHER" id="PTHR33546">
    <property type="entry name" value="LARGE, MULTIFUNCTIONAL SECRETED PROTEIN-RELATED"/>
    <property type="match status" value="1"/>
</dbReference>
<dbReference type="Pfam" id="PF14100">
    <property type="entry name" value="DUF6807"/>
    <property type="match status" value="1"/>
</dbReference>
<reference evidence="7 8" key="1">
    <citation type="submission" date="2017-07" db="EMBL/GenBank/DDBJ databases">
        <title>Genome Sequence of Arenibacter algicola Strain SMS7 Isolated from a culture of the Diatom Skeletonema marinoi.</title>
        <authorList>
            <person name="Topel M."/>
            <person name="Pinder M.I.M."/>
            <person name="Johansson O.N."/>
            <person name="Kourtchenko O."/>
            <person name="Godhe A."/>
            <person name="Clarke A.K."/>
        </authorList>
    </citation>
    <scope>NUCLEOTIDE SEQUENCE [LARGE SCALE GENOMIC DNA]</scope>
    <source>
        <strain evidence="7 8">SMS7</strain>
    </source>
</reference>
<dbReference type="InterPro" id="IPR013428">
    <property type="entry name" value="Membrane-bound_put_N"/>
</dbReference>
<dbReference type="InterPro" id="IPR009056">
    <property type="entry name" value="Cyt_c-like_dom"/>
</dbReference>
<evidence type="ECO:0000256" key="5">
    <source>
        <dbReference type="SAM" id="Coils"/>
    </source>
</evidence>
<dbReference type="SUPFAM" id="SSF50952">
    <property type="entry name" value="Soluble quinoprotein glucose dehydrogenase"/>
    <property type="match status" value="1"/>
</dbReference>
<dbReference type="GO" id="GO:0009055">
    <property type="term" value="F:electron transfer activity"/>
    <property type="evidence" value="ECO:0007669"/>
    <property type="project" value="InterPro"/>
</dbReference>
<dbReference type="InterPro" id="IPR016024">
    <property type="entry name" value="ARM-type_fold"/>
</dbReference>
<dbReference type="KEGG" id="aalg:AREALGSMS7_03830"/>
<dbReference type="SUPFAM" id="SSF48371">
    <property type="entry name" value="ARM repeat"/>
    <property type="match status" value="1"/>
</dbReference>
<evidence type="ECO:0000313" key="7">
    <source>
        <dbReference type="EMBL" id="ASO07240.1"/>
    </source>
</evidence>
<sequence length="1297" mass="145397">MPRILIVLIGIICLLACKPKKEKDVAPADVKQSNFHIEQTDYEIRIVPDGGNAAVVTQNTKPNFRPYIHPILAPGSNTELTEYSPGHHKHQTGLYWGFTRINGTGAEPEELKKWFYNPDKPKHIQKKIGRDYFHHPDGGYWQRVAAEVLIAEGQELKWKTVYHMLDESKAPILKETQTWTFTKKDNKYLLTLEWQGEALIDLTINQFDYGGLFLRMPWKQGNKGEVINAARQKNEKADGQRAMWVDVGMEIKGLDHWGHIAIFDHKDNKDYPQPWRVDGQLGVGPVPARLGDWHIKKGETKIFQHQIVAYSGELDDMVLDDLWGDYVGDKGMYNTASLWGIAKQEGRDAKLLSPKEAVEAMAIKPGYTVNSFASEPMITQPMAFCWDDKGRMWIAENRDYESRSEGFSSSGDSRILILEDTDRDGVADSKKVFMEGIPFPSAIAVGHGGVFIGAPPNLLFVPDRNADDKADEKDTKVLLTGWGIRDRHETINSFHWGPDGWLYGLEGFATPSKIRKPKGAGRIYKHRDAFPNDLLEAEGVDINGGVWRYHPIKDRFEVVAHGFSNPWGIDYDAKGQLFITACVIPHMFHIIQGGIYHRQGGQHFNPYVYEDIKTIVDHRHRSAHGGARIYQSDAFPADQQGRLFMANIHEHAVLSDILTPNGSGFTASHGEDFMMANNAQWVGFSMEVGPAGDLYVLDWHDAEICGDAVINKDTGRVYRIMPAVSQAVDWPGRFDDLSKKSDQELVELQLSKSNWHAQRARVILQYRASRKPLDSAAISRLKDILAQHKNENIRLRALWTLQITNGINVDGLAELLDDRDQYLRGWAIQFLVEDGQPSQKAIHKLTAMAKNESSAVVRRYLAAALQRIAEIDRWAIAESLVRFHEDINDPNIPLMLWFGIEPIVAKQPEKALLLAMESRIPSIAQKIGRRLVDGNQLEKLTVAVGQKSEVQSELLQGMLAGLEGNIDIKEPTNWAKVYTLLKEGSALSSMADAIAHKFGNAEASKKMLAIIKDQKAELEDKRKGIQGLAAQQNPALQNEIPKLLEDPHLRLQAIKAIAAYDSKELGKVLFNLYADLTRKEKEEAIMTMASRPIYGQILGDALKKGIIPKSDIPAHVVLQLRAVLGNGFVEIWGPIDDISQTLQVEYKKYQGILTDDALSMASPLKGKEIFKHTCATCHILHGEGGKIGPELTGSNRTNITYLLSNILNPSGDVQEDYKLVVITTQDGRSYSGNVIAENNRSITLRIVGQDPIIINKSQIRTRDVSEKSMMPEGLLNNLSTEEVLDLMAYLNKMEPPS</sequence>
<evidence type="ECO:0000259" key="6">
    <source>
        <dbReference type="PROSITE" id="PS51007"/>
    </source>
</evidence>
<dbReference type="NCBIfam" id="TIGR02604">
    <property type="entry name" value="Piru_Ver_Nterm"/>
    <property type="match status" value="1"/>
</dbReference>